<dbReference type="InterPro" id="IPR050396">
    <property type="entry name" value="Glycosyltr_51/Transpeptidase"/>
</dbReference>
<evidence type="ECO:0000256" key="8">
    <source>
        <dbReference type="ARBA" id="ARBA00022679"/>
    </source>
</evidence>
<evidence type="ECO:0000256" key="4">
    <source>
        <dbReference type="ARBA" id="ARBA00022475"/>
    </source>
</evidence>
<organism evidence="20 21">
    <name type="scientific">Candidatus Nomurabacteria bacterium GW2011_GWE1_35_16</name>
    <dbReference type="NCBI Taxonomy" id="1618761"/>
    <lineage>
        <taxon>Bacteria</taxon>
        <taxon>Candidatus Nomuraibacteriota</taxon>
    </lineage>
</organism>
<dbReference type="EMBL" id="LBPY01000004">
    <property type="protein sequence ID" value="KKP66634.1"/>
    <property type="molecule type" value="Genomic_DNA"/>
</dbReference>
<evidence type="ECO:0000256" key="11">
    <source>
        <dbReference type="ARBA" id="ARBA00022984"/>
    </source>
</evidence>
<keyword evidence="9" id="KW-0378">Hydrolase</keyword>
<dbReference type="SUPFAM" id="SSF56601">
    <property type="entry name" value="beta-lactamase/transpeptidase-like"/>
    <property type="match status" value="1"/>
</dbReference>
<evidence type="ECO:0000259" key="19">
    <source>
        <dbReference type="Pfam" id="PF00912"/>
    </source>
</evidence>
<keyword evidence="11" id="KW-0573">Peptidoglycan synthesis</keyword>
<dbReference type="GO" id="GO:0006508">
    <property type="term" value="P:proteolysis"/>
    <property type="evidence" value="ECO:0007669"/>
    <property type="project" value="UniProtKB-KW"/>
</dbReference>
<dbReference type="GO" id="GO:0008658">
    <property type="term" value="F:penicillin binding"/>
    <property type="evidence" value="ECO:0007669"/>
    <property type="project" value="InterPro"/>
</dbReference>
<dbReference type="GO" id="GO:0005886">
    <property type="term" value="C:plasma membrane"/>
    <property type="evidence" value="ECO:0007669"/>
    <property type="project" value="UniProtKB-SubCell"/>
</dbReference>
<keyword evidence="17" id="KW-0812">Transmembrane</keyword>
<dbReference type="InterPro" id="IPR023346">
    <property type="entry name" value="Lysozyme-like_dom_sf"/>
</dbReference>
<evidence type="ECO:0000256" key="2">
    <source>
        <dbReference type="ARBA" id="ARBA00007090"/>
    </source>
</evidence>
<evidence type="ECO:0000256" key="1">
    <source>
        <dbReference type="ARBA" id="ARBA00004236"/>
    </source>
</evidence>
<accession>A0A0G0BBE4</accession>
<feature type="domain" description="Glycosyl transferase family 51" evidence="19">
    <location>
        <begin position="65"/>
        <end position="235"/>
    </location>
</feature>
<dbReference type="InterPro" id="IPR001264">
    <property type="entry name" value="Glyco_trans_51"/>
</dbReference>
<sequence length="831" mass="92507">MKKYSFKSFKNVTFFIIGLGIILFGATIIWVSMLELPDFKLFTERKVQSSTKIYDRTGEILLYDVHENIKRTVIPYEEIGVNIKNATVAIEDGEFYKHKGIRITSIFRATIWAKLTGRKVQGGSTITQQLIKNTLLTSEVSITRKMKEWILAIKLEKVMSKEDILTLYLNEAPYGGNIYGIEEASKAFFNKKPLDLTLAESAYMAAIPNGPTYYSPYRKNKDKLDERKNLVLKRMLDLNFIDENTYNKAKEEIVVFMPERPMNIAAPHFVFFIKDYLEKNYGLNSLEGGGLKVITTLDYNLQKRAEEIAFEKSKENEKNWNGSNAAVVVIDPKTGQILAMVGSRSYFDKTVDGNFNVATAERQPGSSFKPIVYALAFEKGYTANTTLFDVKTEFNSSCDPTGSPLAGHKTADCYTPSNYDDKFRGPLTFKQALAQSINVVAVKVLYLVGIKDALKMASDLGITTLTDPTRYGLSLVIGGGETTLLEMTSAYGVFAASGVRHPHKGILSVENSKGELLEKYEDKSYQVVSPNTTNILSDILSDDVARTPTFGAKSILNIPGHEVAVKTGTTNNNKDAWTIGYTPSVAVGVWVGNNDNTPMKKGGAALAGPIWNGVMSEALKDKPNEFFEKPEPIDNSLPPIIRGFWQGGETFMDNPTSYDLVTGIPIDTNNEVSITNVHTILYWINKDDPLNTTPSKSTSDLQYNNWEYGVQKWWSSNYINYKIISSVNQPLINGENKTNPEFIISGISDLPYKNDDTVVFNINSLGQNQIKKIDIFINKTYLKSLKTAPFNVSFIPKEVVGTTNSNVVSVVGYDINGNKGEAVANILISDY</sequence>
<keyword evidence="10" id="KW-0133">Cell shape</keyword>
<dbReference type="AlphaFoldDB" id="A0A0G0BBE4"/>
<evidence type="ECO:0000256" key="17">
    <source>
        <dbReference type="SAM" id="Phobius"/>
    </source>
</evidence>
<evidence type="ECO:0000256" key="15">
    <source>
        <dbReference type="ARBA" id="ARBA00034000"/>
    </source>
</evidence>
<comment type="subcellular location">
    <subcellularLocation>
        <location evidence="1">Cell membrane</location>
    </subcellularLocation>
</comment>
<keyword evidence="6" id="KW-0645">Protease</keyword>
<keyword evidence="14" id="KW-0961">Cell wall biogenesis/degradation</keyword>
<dbReference type="GO" id="GO:0008955">
    <property type="term" value="F:peptidoglycan glycosyltransferase activity"/>
    <property type="evidence" value="ECO:0007669"/>
    <property type="project" value="UniProtKB-EC"/>
</dbReference>
<proteinExistence type="inferred from homology"/>
<dbReference type="GO" id="GO:0071555">
    <property type="term" value="P:cell wall organization"/>
    <property type="evidence" value="ECO:0007669"/>
    <property type="project" value="UniProtKB-KW"/>
</dbReference>
<dbReference type="GO" id="GO:0009252">
    <property type="term" value="P:peptidoglycan biosynthetic process"/>
    <property type="evidence" value="ECO:0007669"/>
    <property type="project" value="UniProtKB-KW"/>
</dbReference>
<evidence type="ECO:0000256" key="7">
    <source>
        <dbReference type="ARBA" id="ARBA00022676"/>
    </source>
</evidence>
<feature type="transmembrane region" description="Helical" evidence="17">
    <location>
        <begin position="12"/>
        <end position="33"/>
    </location>
</feature>
<evidence type="ECO:0000313" key="21">
    <source>
        <dbReference type="Proteomes" id="UP000034952"/>
    </source>
</evidence>
<dbReference type="FunFam" id="1.10.3810.10:FF:000001">
    <property type="entry name" value="Penicillin-binding protein 1A"/>
    <property type="match status" value="1"/>
</dbReference>
<evidence type="ECO:0000256" key="5">
    <source>
        <dbReference type="ARBA" id="ARBA00022645"/>
    </source>
</evidence>
<keyword evidence="7" id="KW-0328">Glycosyltransferase</keyword>
<evidence type="ECO:0000256" key="14">
    <source>
        <dbReference type="ARBA" id="ARBA00023316"/>
    </source>
</evidence>
<dbReference type="Gene3D" id="3.40.710.10">
    <property type="entry name" value="DD-peptidase/beta-lactamase superfamily"/>
    <property type="match status" value="1"/>
</dbReference>
<keyword evidence="4" id="KW-1003">Cell membrane</keyword>
<evidence type="ECO:0000259" key="18">
    <source>
        <dbReference type="Pfam" id="PF00905"/>
    </source>
</evidence>
<dbReference type="InterPro" id="IPR001460">
    <property type="entry name" value="PCN-bd_Tpept"/>
</dbReference>
<keyword evidence="12 17" id="KW-0472">Membrane</keyword>
<keyword evidence="8" id="KW-0808">Transferase</keyword>
<comment type="caution">
    <text evidence="20">The sequence shown here is derived from an EMBL/GenBank/DDBJ whole genome shotgun (WGS) entry which is preliminary data.</text>
</comment>
<evidence type="ECO:0000256" key="3">
    <source>
        <dbReference type="ARBA" id="ARBA00007739"/>
    </source>
</evidence>
<dbReference type="Gene3D" id="1.10.3810.10">
    <property type="entry name" value="Biosynthetic peptidoglycan transglycosylase-like"/>
    <property type="match status" value="1"/>
</dbReference>
<evidence type="ECO:0000256" key="12">
    <source>
        <dbReference type="ARBA" id="ARBA00023136"/>
    </source>
</evidence>
<evidence type="ECO:0000256" key="6">
    <source>
        <dbReference type="ARBA" id="ARBA00022670"/>
    </source>
</evidence>
<dbReference type="PANTHER" id="PTHR32282:SF11">
    <property type="entry name" value="PENICILLIN-BINDING PROTEIN 1B"/>
    <property type="match status" value="1"/>
</dbReference>
<dbReference type="InterPro" id="IPR036950">
    <property type="entry name" value="PBP_transglycosylase"/>
</dbReference>
<feature type="domain" description="Penicillin-binding protein transpeptidase" evidence="18">
    <location>
        <begin position="326"/>
        <end position="615"/>
    </location>
</feature>
<dbReference type="InterPro" id="IPR012338">
    <property type="entry name" value="Beta-lactam/transpept-like"/>
</dbReference>
<evidence type="ECO:0000256" key="9">
    <source>
        <dbReference type="ARBA" id="ARBA00022801"/>
    </source>
</evidence>
<evidence type="ECO:0000256" key="13">
    <source>
        <dbReference type="ARBA" id="ARBA00023268"/>
    </source>
</evidence>
<dbReference type="GO" id="GO:0008360">
    <property type="term" value="P:regulation of cell shape"/>
    <property type="evidence" value="ECO:0007669"/>
    <property type="project" value="UniProtKB-KW"/>
</dbReference>
<comment type="similarity">
    <text evidence="2">In the C-terminal section; belongs to the transpeptidase family.</text>
</comment>
<dbReference type="NCBIfam" id="TIGR02074">
    <property type="entry name" value="PBP_1a_fam"/>
    <property type="match status" value="1"/>
</dbReference>
<dbReference type="PATRIC" id="fig|1618761.3.peg.243"/>
<evidence type="ECO:0000256" key="16">
    <source>
        <dbReference type="ARBA" id="ARBA00049902"/>
    </source>
</evidence>
<evidence type="ECO:0000313" key="20">
    <source>
        <dbReference type="EMBL" id="KKP66634.1"/>
    </source>
</evidence>
<dbReference type="SUPFAM" id="SSF53955">
    <property type="entry name" value="Lysozyme-like"/>
    <property type="match status" value="1"/>
</dbReference>
<reference evidence="20 21" key="1">
    <citation type="journal article" date="2015" name="Nature">
        <title>rRNA introns, odd ribosomes, and small enigmatic genomes across a large radiation of phyla.</title>
        <authorList>
            <person name="Brown C.T."/>
            <person name="Hug L.A."/>
            <person name="Thomas B.C."/>
            <person name="Sharon I."/>
            <person name="Castelle C.J."/>
            <person name="Singh A."/>
            <person name="Wilkins M.J."/>
            <person name="Williams K.H."/>
            <person name="Banfield J.F."/>
        </authorList>
    </citation>
    <scope>NUCLEOTIDE SEQUENCE [LARGE SCALE GENOMIC DNA]</scope>
</reference>
<comment type="catalytic activity">
    <reaction evidence="15">
        <text>Preferential cleavage: (Ac)2-L-Lys-D-Ala-|-D-Ala. Also transpeptidation of peptidyl-alanyl moieties that are N-acyl substituents of D-alanine.</text>
        <dbReference type="EC" id="3.4.16.4"/>
    </reaction>
</comment>
<dbReference type="PANTHER" id="PTHR32282">
    <property type="entry name" value="BINDING PROTEIN TRANSPEPTIDASE, PUTATIVE-RELATED"/>
    <property type="match status" value="1"/>
</dbReference>
<keyword evidence="13" id="KW-0511">Multifunctional enzyme</keyword>
<protein>
    <submittedName>
        <fullName evidence="20">Penicillin-binding protein, 1A family</fullName>
    </submittedName>
</protein>
<gene>
    <name evidence="20" type="ORF">UR64_C0004G0015</name>
</gene>
<name>A0A0G0BBE4_9BACT</name>
<dbReference type="Proteomes" id="UP000034952">
    <property type="component" value="Unassembled WGS sequence"/>
</dbReference>
<comment type="similarity">
    <text evidence="3">In the N-terminal section; belongs to the glycosyltransferase 51 family.</text>
</comment>
<dbReference type="Pfam" id="PF00905">
    <property type="entry name" value="Transpeptidase"/>
    <property type="match status" value="1"/>
</dbReference>
<dbReference type="GO" id="GO:0030288">
    <property type="term" value="C:outer membrane-bounded periplasmic space"/>
    <property type="evidence" value="ECO:0007669"/>
    <property type="project" value="TreeGrafter"/>
</dbReference>
<evidence type="ECO:0000256" key="10">
    <source>
        <dbReference type="ARBA" id="ARBA00022960"/>
    </source>
</evidence>
<keyword evidence="17" id="KW-1133">Transmembrane helix</keyword>
<dbReference type="Pfam" id="PF00912">
    <property type="entry name" value="Transgly"/>
    <property type="match status" value="1"/>
</dbReference>
<comment type="catalytic activity">
    <reaction evidence="16">
        <text>[GlcNAc-(1-&gt;4)-Mur2Ac(oyl-L-Ala-gamma-D-Glu-L-Lys-D-Ala-D-Ala)](n)-di-trans,octa-cis-undecaprenyl diphosphate + beta-D-GlcNAc-(1-&gt;4)-Mur2Ac(oyl-L-Ala-gamma-D-Glu-L-Lys-D-Ala-D-Ala)-di-trans,octa-cis-undecaprenyl diphosphate = [GlcNAc-(1-&gt;4)-Mur2Ac(oyl-L-Ala-gamma-D-Glu-L-Lys-D-Ala-D-Ala)](n+1)-di-trans,octa-cis-undecaprenyl diphosphate + di-trans,octa-cis-undecaprenyl diphosphate + H(+)</text>
        <dbReference type="Rhea" id="RHEA:23708"/>
        <dbReference type="Rhea" id="RHEA-COMP:9602"/>
        <dbReference type="Rhea" id="RHEA-COMP:9603"/>
        <dbReference type="ChEBI" id="CHEBI:15378"/>
        <dbReference type="ChEBI" id="CHEBI:58405"/>
        <dbReference type="ChEBI" id="CHEBI:60033"/>
        <dbReference type="ChEBI" id="CHEBI:78435"/>
        <dbReference type="EC" id="2.4.99.28"/>
    </reaction>
</comment>
<keyword evidence="5" id="KW-0121">Carboxypeptidase</keyword>
<dbReference type="GO" id="GO:0009002">
    <property type="term" value="F:serine-type D-Ala-D-Ala carboxypeptidase activity"/>
    <property type="evidence" value="ECO:0007669"/>
    <property type="project" value="UniProtKB-EC"/>
</dbReference>